<dbReference type="Pfam" id="PF13302">
    <property type="entry name" value="Acetyltransf_3"/>
    <property type="match status" value="1"/>
</dbReference>
<dbReference type="PANTHER" id="PTHR43441:SF10">
    <property type="entry name" value="ACETYLTRANSFERASE"/>
    <property type="match status" value="1"/>
</dbReference>
<dbReference type="InterPro" id="IPR000182">
    <property type="entry name" value="GNAT_dom"/>
</dbReference>
<accession>A0ABN2PFP8</accession>
<evidence type="ECO:0000259" key="1">
    <source>
        <dbReference type="PROSITE" id="PS51186"/>
    </source>
</evidence>
<dbReference type="InterPro" id="IPR016181">
    <property type="entry name" value="Acyl_CoA_acyltransferase"/>
</dbReference>
<keyword evidence="3" id="KW-1185">Reference proteome</keyword>
<evidence type="ECO:0000313" key="3">
    <source>
        <dbReference type="Proteomes" id="UP001501612"/>
    </source>
</evidence>
<dbReference type="PANTHER" id="PTHR43441">
    <property type="entry name" value="RIBOSOMAL-PROTEIN-SERINE ACETYLTRANSFERASE"/>
    <property type="match status" value="1"/>
</dbReference>
<dbReference type="SUPFAM" id="SSF55729">
    <property type="entry name" value="Acyl-CoA N-acyltransferases (Nat)"/>
    <property type="match status" value="1"/>
</dbReference>
<comment type="caution">
    <text evidence="2">The sequence shown here is derived from an EMBL/GenBank/DDBJ whole genome shotgun (WGS) entry which is preliminary data.</text>
</comment>
<protein>
    <recommendedName>
        <fullName evidence="1">N-acetyltransferase domain-containing protein</fullName>
    </recommendedName>
</protein>
<sequence length="373" mass="40443">MTRPPSLPPVVLGPVAVGGRTVRLRPARFDDVAEWRRIRLRDEERIRPFWATTELDWEARHTEAVWVRELLRGAADARAGVATSLAVEVDGRFAGQCALTDLDRWHHAGELGIWVDSTVAGRGVGQLATAMLTDYAFDHLGLARVTAPTCVHNVGSRRAAAHAGLRQEALMVSFMDVGGRRQDHELWAVLRDPDRPSSRVAHALRVHDGVEPDRPLPVSPASLPRVPLTSPTVARTVARYRAGRLRARLRGRADDGPPPSARAGEGTVRLVAVDPYRRTARLLVDDAAAAAPAADLDAALRAVLDAAFGPLGLCRVSAVTGAGHDPRTVALVAAGLRREGTMHDHRDLDGRRGEHDLWATTVEDRAPAVGEHR</sequence>
<dbReference type="PROSITE" id="PS51186">
    <property type="entry name" value="GNAT"/>
    <property type="match status" value="1"/>
</dbReference>
<organism evidence="2 3">
    <name type="scientific">Nocardioides lentus</name>
    <dbReference type="NCBI Taxonomy" id="338077"/>
    <lineage>
        <taxon>Bacteria</taxon>
        <taxon>Bacillati</taxon>
        <taxon>Actinomycetota</taxon>
        <taxon>Actinomycetes</taxon>
        <taxon>Propionibacteriales</taxon>
        <taxon>Nocardioidaceae</taxon>
        <taxon>Nocardioides</taxon>
    </lineage>
</organism>
<evidence type="ECO:0000313" key="2">
    <source>
        <dbReference type="EMBL" id="GAA1918154.1"/>
    </source>
</evidence>
<dbReference type="RefSeq" id="WP_344006583.1">
    <property type="nucleotide sequence ID" value="NZ_BAAAMY010000004.1"/>
</dbReference>
<dbReference type="InterPro" id="IPR051908">
    <property type="entry name" value="Ribosomal_N-acetyltransferase"/>
</dbReference>
<feature type="domain" description="N-acetyltransferase" evidence="1">
    <location>
        <begin position="22"/>
        <end position="193"/>
    </location>
</feature>
<dbReference type="Gene3D" id="3.40.630.30">
    <property type="match status" value="2"/>
</dbReference>
<dbReference type="EMBL" id="BAAAMY010000004">
    <property type="protein sequence ID" value="GAA1918154.1"/>
    <property type="molecule type" value="Genomic_DNA"/>
</dbReference>
<gene>
    <name evidence="2" type="ORF">GCM10009737_19510</name>
</gene>
<proteinExistence type="predicted"/>
<dbReference type="Proteomes" id="UP001501612">
    <property type="component" value="Unassembled WGS sequence"/>
</dbReference>
<name>A0ABN2PFP8_9ACTN</name>
<reference evidence="2 3" key="1">
    <citation type="journal article" date="2019" name="Int. J. Syst. Evol. Microbiol.">
        <title>The Global Catalogue of Microorganisms (GCM) 10K type strain sequencing project: providing services to taxonomists for standard genome sequencing and annotation.</title>
        <authorList>
            <consortium name="The Broad Institute Genomics Platform"/>
            <consortium name="The Broad Institute Genome Sequencing Center for Infectious Disease"/>
            <person name="Wu L."/>
            <person name="Ma J."/>
        </authorList>
    </citation>
    <scope>NUCLEOTIDE SEQUENCE [LARGE SCALE GENOMIC DNA]</scope>
    <source>
        <strain evidence="2 3">JCM 14046</strain>
    </source>
</reference>